<dbReference type="RefSeq" id="XP_032826439.1">
    <property type="nucleotide sequence ID" value="XM_032970548.1"/>
</dbReference>
<dbReference type="GO" id="GO:0005739">
    <property type="term" value="C:mitochondrion"/>
    <property type="evidence" value="ECO:0007669"/>
    <property type="project" value="TreeGrafter"/>
</dbReference>
<evidence type="ECO:0000256" key="3">
    <source>
        <dbReference type="ARBA" id="ARBA00013662"/>
    </source>
</evidence>
<reference evidence="11 12" key="1">
    <citation type="submission" date="2025-04" db="UniProtKB">
        <authorList>
            <consortium name="RefSeq"/>
        </authorList>
    </citation>
    <scope>IDENTIFICATION</scope>
    <source>
        <tissue evidence="11 12">Sperm</tissue>
    </source>
</reference>
<gene>
    <name evidence="11 12 13" type="primary">GLRX</name>
</gene>
<accession>A0AAJ7U0L3</accession>
<keyword evidence="5" id="KW-0249">Electron transport</keyword>
<dbReference type="Proteomes" id="UP001318040">
    <property type="component" value="Chromosome 44"/>
</dbReference>
<comment type="function">
    <text evidence="1">Has a glutathione-disulfide oxidoreductase activity in the presence of NADPH and glutathione reductase. Reduces low molecular weight disulfides and proteins.</text>
</comment>
<evidence type="ECO:0000313" key="12">
    <source>
        <dbReference type="RefSeq" id="XP_032826439.1"/>
    </source>
</evidence>
<evidence type="ECO:0000259" key="9">
    <source>
        <dbReference type="Pfam" id="PF00462"/>
    </source>
</evidence>
<evidence type="ECO:0000256" key="7">
    <source>
        <dbReference type="ARBA" id="ARBA00023284"/>
    </source>
</evidence>
<dbReference type="InterPro" id="IPR036249">
    <property type="entry name" value="Thioredoxin-like_sf"/>
</dbReference>
<dbReference type="InterPro" id="IPR002109">
    <property type="entry name" value="Glutaredoxin"/>
</dbReference>
<keyword evidence="4" id="KW-0813">Transport</keyword>
<dbReference type="CTD" id="2745"/>
<proteinExistence type="inferred from homology"/>
<keyword evidence="6" id="KW-1015">Disulfide bond</keyword>
<dbReference type="Pfam" id="PF00462">
    <property type="entry name" value="Glutaredoxin"/>
    <property type="match status" value="1"/>
</dbReference>
<dbReference type="AlphaFoldDB" id="A0AAJ7U0L3"/>
<dbReference type="InterPro" id="IPR011767">
    <property type="entry name" value="GLR_AS"/>
</dbReference>
<evidence type="ECO:0000256" key="4">
    <source>
        <dbReference type="ARBA" id="ARBA00022448"/>
    </source>
</evidence>
<evidence type="ECO:0000313" key="10">
    <source>
        <dbReference type="Proteomes" id="UP001318040"/>
    </source>
</evidence>
<organism evidence="10 13">
    <name type="scientific">Petromyzon marinus</name>
    <name type="common">Sea lamprey</name>
    <dbReference type="NCBI Taxonomy" id="7757"/>
    <lineage>
        <taxon>Eukaryota</taxon>
        <taxon>Metazoa</taxon>
        <taxon>Chordata</taxon>
        <taxon>Craniata</taxon>
        <taxon>Vertebrata</taxon>
        <taxon>Cyclostomata</taxon>
        <taxon>Hyperoartia</taxon>
        <taxon>Petromyzontiformes</taxon>
        <taxon>Petromyzontidae</taxon>
        <taxon>Petromyzon</taxon>
    </lineage>
</organism>
<comment type="similarity">
    <text evidence="2">Belongs to the glutaredoxin family.</text>
</comment>
<dbReference type="PROSITE" id="PS51354">
    <property type="entry name" value="GLUTAREDOXIN_2"/>
    <property type="match status" value="1"/>
</dbReference>
<feature type="domain" description="Glutaredoxin" evidence="9">
    <location>
        <begin position="87"/>
        <end position="152"/>
    </location>
</feature>
<keyword evidence="8" id="KW-0812">Transmembrane</keyword>
<keyword evidence="8" id="KW-1133">Transmembrane helix</keyword>
<dbReference type="GeneID" id="116951817"/>
<dbReference type="InterPro" id="IPR014025">
    <property type="entry name" value="Glutaredoxin_subgr"/>
</dbReference>
<evidence type="ECO:0000256" key="2">
    <source>
        <dbReference type="ARBA" id="ARBA00007787"/>
    </source>
</evidence>
<dbReference type="InterPro" id="IPR047185">
    <property type="entry name" value="GLRX1"/>
</dbReference>
<evidence type="ECO:0000313" key="11">
    <source>
        <dbReference type="RefSeq" id="XP_032826438.1"/>
    </source>
</evidence>
<evidence type="ECO:0000256" key="5">
    <source>
        <dbReference type="ARBA" id="ARBA00022982"/>
    </source>
</evidence>
<sequence>MPPSLLHEEEGGTAAPSRDSAVFSCPRLFLHPPLLPLLLLPPLLLLIATAAVIFLSASRPIDRDDADAAVVGMAQLYVTSRVRAGKVVVFVKRGCPFCTAAEAVLSKYRFRVGALEVHDIGSEQAVAQIQDFFLRTTGERTVPRVYIGEKCIGGGSDTEALERRGLLEGMLQEIGVLQ</sequence>
<dbReference type="KEGG" id="pmrn:116951817"/>
<evidence type="ECO:0000256" key="1">
    <source>
        <dbReference type="ARBA" id="ARBA00002549"/>
    </source>
</evidence>
<keyword evidence="10" id="KW-1185">Reference proteome</keyword>
<protein>
    <recommendedName>
        <fullName evidence="3">Glutaredoxin-1</fullName>
    </recommendedName>
</protein>
<dbReference type="RefSeq" id="XP_032826438.1">
    <property type="nucleotide sequence ID" value="XM_032970547.1"/>
</dbReference>
<keyword evidence="8" id="KW-0472">Membrane</keyword>
<dbReference type="CDD" id="cd03419">
    <property type="entry name" value="GRX_GRXh_1_2_like"/>
    <property type="match status" value="1"/>
</dbReference>
<evidence type="ECO:0000256" key="8">
    <source>
        <dbReference type="SAM" id="Phobius"/>
    </source>
</evidence>
<dbReference type="RefSeq" id="XP_032826441.1">
    <property type="nucleotide sequence ID" value="XM_032970550.1"/>
</dbReference>
<dbReference type="PRINTS" id="PR00160">
    <property type="entry name" value="GLUTAREDOXIN"/>
</dbReference>
<dbReference type="GO" id="GO:0015038">
    <property type="term" value="F:glutathione disulfide oxidoreductase activity"/>
    <property type="evidence" value="ECO:0007669"/>
    <property type="project" value="TreeGrafter"/>
</dbReference>
<keyword evidence="7" id="KW-0676">Redox-active center</keyword>
<feature type="transmembrane region" description="Helical" evidence="8">
    <location>
        <begin position="34"/>
        <end position="55"/>
    </location>
</feature>
<dbReference type="PANTHER" id="PTHR46185">
    <property type="entry name" value="GLUTAREDOXIN-1"/>
    <property type="match status" value="1"/>
</dbReference>
<dbReference type="SUPFAM" id="SSF52833">
    <property type="entry name" value="Thioredoxin-like"/>
    <property type="match status" value="1"/>
</dbReference>
<name>A0AAJ7U0L3_PETMA</name>
<dbReference type="Gene3D" id="3.40.30.10">
    <property type="entry name" value="Glutaredoxin"/>
    <property type="match status" value="1"/>
</dbReference>
<evidence type="ECO:0000313" key="13">
    <source>
        <dbReference type="RefSeq" id="XP_032826441.1"/>
    </source>
</evidence>
<evidence type="ECO:0000256" key="6">
    <source>
        <dbReference type="ARBA" id="ARBA00023157"/>
    </source>
</evidence>
<dbReference type="PANTHER" id="PTHR46185:SF1">
    <property type="entry name" value="GLUTAREDOXIN-1"/>
    <property type="match status" value="1"/>
</dbReference>
<dbReference type="PROSITE" id="PS00195">
    <property type="entry name" value="GLUTAREDOXIN_1"/>
    <property type="match status" value="1"/>
</dbReference>